<dbReference type="Gene3D" id="2.60.120.10">
    <property type="entry name" value="Jelly Rolls"/>
    <property type="match status" value="1"/>
</dbReference>
<comment type="caution">
    <text evidence="1">The sequence shown here is derived from an EMBL/GenBank/DDBJ whole genome shotgun (WGS) entry which is preliminary data.</text>
</comment>
<proteinExistence type="predicted"/>
<evidence type="ECO:0000313" key="2">
    <source>
        <dbReference type="Proteomes" id="UP000245489"/>
    </source>
</evidence>
<dbReference type="RefSeq" id="WP_229201515.1">
    <property type="nucleotide sequence ID" value="NZ_QGGO01000013.1"/>
</dbReference>
<name>A0A316E610_9BACT</name>
<reference evidence="1 2" key="1">
    <citation type="submission" date="2018-05" db="EMBL/GenBank/DDBJ databases">
        <title>Genomic Encyclopedia of Archaeal and Bacterial Type Strains, Phase II (KMG-II): from individual species to whole genera.</title>
        <authorList>
            <person name="Goeker M."/>
        </authorList>
    </citation>
    <scope>NUCLEOTIDE SEQUENCE [LARGE SCALE GENOMIC DNA]</scope>
    <source>
        <strain evidence="1 2">DSM 22214</strain>
    </source>
</reference>
<keyword evidence="2" id="KW-1185">Reference proteome</keyword>
<dbReference type="EMBL" id="QGGO01000013">
    <property type="protein sequence ID" value="PWK26137.1"/>
    <property type="molecule type" value="Genomic_DNA"/>
</dbReference>
<sequence length="196" mass="22909">MMTEINLLRNALKSFAGMSDEAFNLSEQHWQVREYKKGELYNDFQQVCKYLGFVVDGVFRTYYLDEKSGDEKNVFFYTHNQIVVSYASFINQVPCHFYTQAMVNSKVIYIHIDHLLGLYRQSHEWERLGRLIAEQASNVALNRTESLLFQTPEERYLDLVAQHPDIMNAIPLYHISSYLGIQGPSLSRIRKRLSGK</sequence>
<evidence type="ECO:0000313" key="1">
    <source>
        <dbReference type="EMBL" id="PWK26137.1"/>
    </source>
</evidence>
<accession>A0A316E610</accession>
<dbReference type="InterPro" id="IPR018490">
    <property type="entry name" value="cNMP-bd_dom_sf"/>
</dbReference>
<dbReference type="AlphaFoldDB" id="A0A316E610"/>
<organism evidence="1 2">
    <name type="scientific">Arcicella aurantiaca</name>
    <dbReference type="NCBI Taxonomy" id="591202"/>
    <lineage>
        <taxon>Bacteria</taxon>
        <taxon>Pseudomonadati</taxon>
        <taxon>Bacteroidota</taxon>
        <taxon>Cytophagia</taxon>
        <taxon>Cytophagales</taxon>
        <taxon>Flectobacillaceae</taxon>
        <taxon>Arcicella</taxon>
    </lineage>
</organism>
<gene>
    <name evidence="1" type="ORF">LV89_02617</name>
</gene>
<protein>
    <submittedName>
        <fullName evidence="1">CRP-like cAMP-binding protein</fullName>
    </submittedName>
</protein>
<dbReference type="InterPro" id="IPR014710">
    <property type="entry name" value="RmlC-like_jellyroll"/>
</dbReference>
<dbReference type="Proteomes" id="UP000245489">
    <property type="component" value="Unassembled WGS sequence"/>
</dbReference>
<dbReference type="SUPFAM" id="SSF51206">
    <property type="entry name" value="cAMP-binding domain-like"/>
    <property type="match status" value="1"/>
</dbReference>